<evidence type="ECO:0000256" key="6">
    <source>
        <dbReference type="ARBA" id="ARBA00022568"/>
    </source>
</evidence>
<dbReference type="Pfam" id="PF01699">
    <property type="entry name" value="Na_Ca_ex"/>
    <property type="match status" value="4"/>
</dbReference>
<accession>A0A2B4RQQ0</accession>
<keyword evidence="14" id="KW-0406">Ion transport</keyword>
<dbReference type="InterPro" id="IPR004837">
    <property type="entry name" value="NaCa_Exmemb"/>
</dbReference>
<keyword evidence="7 18" id="KW-0812">Transmembrane</keyword>
<feature type="transmembrane region" description="Helical" evidence="18">
    <location>
        <begin position="289"/>
        <end position="310"/>
    </location>
</feature>
<keyword evidence="16" id="KW-0739">Sodium transport</keyword>
<comment type="similarity">
    <text evidence="2">Belongs to the Ca(2+):cation antiporter (CaCA) (TC 2.A.19) family. SLC24A subfamily.</text>
</comment>
<feature type="domain" description="Sodium/calcium exchanger membrane region" evidence="19">
    <location>
        <begin position="50"/>
        <end position="192"/>
    </location>
</feature>
<dbReference type="NCBIfam" id="TIGR00367">
    <property type="entry name" value="calcium/sodium antiporter"/>
    <property type="match status" value="2"/>
</dbReference>
<feature type="compositionally biased region" description="Basic residues" evidence="17">
    <location>
        <begin position="934"/>
        <end position="946"/>
    </location>
</feature>
<dbReference type="FunFam" id="1.20.1420.30:FF:000009">
    <property type="entry name" value="sodium/potassium/calcium exchanger 5 isoform X2"/>
    <property type="match status" value="2"/>
</dbReference>
<evidence type="ECO:0000256" key="16">
    <source>
        <dbReference type="ARBA" id="ARBA00023201"/>
    </source>
</evidence>
<comment type="caution">
    <text evidence="20">The sequence shown here is derived from an EMBL/GenBank/DDBJ whole genome shotgun (WGS) entry which is preliminary data.</text>
</comment>
<feature type="transmembrane region" description="Helical" evidence="18">
    <location>
        <begin position="385"/>
        <end position="405"/>
    </location>
</feature>
<dbReference type="PANTHER" id="PTHR10846">
    <property type="entry name" value="SODIUM/POTASSIUM/CALCIUM EXCHANGER"/>
    <property type="match status" value="1"/>
</dbReference>
<keyword evidence="3" id="KW-0813">Transport</keyword>
<evidence type="ECO:0000256" key="14">
    <source>
        <dbReference type="ARBA" id="ARBA00023065"/>
    </source>
</evidence>
<feature type="domain" description="Sodium/calcium exchanger membrane region" evidence="19">
    <location>
        <begin position="754"/>
        <end position="901"/>
    </location>
</feature>
<evidence type="ECO:0000256" key="9">
    <source>
        <dbReference type="ARBA" id="ARBA00022837"/>
    </source>
</evidence>
<dbReference type="AlphaFoldDB" id="A0A2B4RQQ0"/>
<sequence length="946" mass="104948">MDLLYHDSSLSLIANENCEIRSCRPPRIEEFPPDLFNQEQRFYGGVAFHLLVCLHIFCALTVVCDDYFVASLNRITKCLGLKPDVAGATFMAVGSSAPTLFISIISTFFTEGDIGLGTIVGSTIFNTLFIIALCGIGAGLTMRLSWYPLFRDSTMYIISVIILMISIYDRKVHWYESAAFFISYFVYIVVMYFNTNIEEWSMKMKDRMIKPNAEADSEIDEEVQDNEAETLESNSSHEEGKRFKAPEGFFSRIVWIFTLPSIFLFYITIPDCRKKEWRKFYLVTFTVSAFWMGGLSYILVWMVSLVGFTYNIPECVMGMTFLAAGSSLPDAIASLVVAKQGSGDMAVSNCIGSNVFDMLCLGIPWMIKTTIITPNSAVHIQSENIFFTSGILIASIICTVLLIALNKWRCSLFLGTDDRIKPQPWIDFPGNSASFVIFVTLNGTSSTVAAIRLSMCCSMKRCSHCSRGEKEPLFYTPWSACTALEHSQCYVIIIFVLHLKNYANSELRIPTDVAGATFMAAGSSMPTLFIAIASVFMGEGDIGLGTIIGSTMFNILFISAICGLCSGISIALRMWPLLRDSVAYTVHLTALLIVIEDNIIHWYEALVFPFLYFGYIIIMCFNKKLEGLFERVCKKFCQLQKGFEMVPMEDPRENDIGKGNGQEALEKSREEDLGDKEINSDKRMKENEENDSEGKEISDPASSSSQAHGFSAKSPFEIPKSSFKLVIWVIMLPVHILFFLTMPDCRKKGWENWYPVTFVVSILWMALISYVLVWTVSIIGETFDIPECIMGLTLLAAGSSVPDAIASLVVAKHGMGDMALANCVGSNIFDVLCLGLPWFLATTVVHPNSVVLIHSGHVVYTSLCLFGTVLATLLVIHRNSWRLDKRSGGILLLTYVVFLSAAVILEALPGGPGGQGDGPKLSPHHPGHLPNKGLGHHKNSHLNKVA</sequence>
<evidence type="ECO:0000256" key="4">
    <source>
        <dbReference type="ARBA" id="ARBA00022449"/>
    </source>
</evidence>
<dbReference type="Proteomes" id="UP000225706">
    <property type="component" value="Unassembled WGS sequence"/>
</dbReference>
<keyword evidence="15 18" id="KW-0472">Membrane</keyword>
<feature type="transmembrane region" description="Helical" evidence="18">
    <location>
        <begin position="114"/>
        <end position="137"/>
    </location>
</feature>
<feature type="transmembrane region" description="Helical" evidence="18">
    <location>
        <begin position="174"/>
        <end position="195"/>
    </location>
</feature>
<feature type="transmembrane region" description="Helical" evidence="18">
    <location>
        <begin position="788"/>
        <end position="810"/>
    </location>
</feature>
<evidence type="ECO:0000256" key="13">
    <source>
        <dbReference type="ARBA" id="ARBA00023053"/>
    </source>
</evidence>
<evidence type="ECO:0000256" key="11">
    <source>
        <dbReference type="ARBA" id="ARBA00022958"/>
    </source>
</evidence>
<feature type="transmembrane region" description="Helical" evidence="18">
    <location>
        <begin position="542"/>
        <end position="565"/>
    </location>
</feature>
<keyword evidence="21" id="KW-1185">Reference proteome</keyword>
<evidence type="ECO:0000256" key="17">
    <source>
        <dbReference type="SAM" id="MobiDB-lite"/>
    </source>
</evidence>
<feature type="transmembrane region" description="Helical" evidence="18">
    <location>
        <begin position="149"/>
        <end position="168"/>
    </location>
</feature>
<dbReference type="GO" id="GO:0006874">
    <property type="term" value="P:intracellular calcium ion homeostasis"/>
    <property type="evidence" value="ECO:0007669"/>
    <property type="project" value="TreeGrafter"/>
</dbReference>
<feature type="transmembrane region" description="Helical" evidence="18">
    <location>
        <begin position="513"/>
        <end position="536"/>
    </location>
</feature>
<dbReference type="Gene3D" id="1.20.1420.30">
    <property type="entry name" value="NCX, central ion-binding region"/>
    <property type="match status" value="4"/>
</dbReference>
<evidence type="ECO:0000313" key="20">
    <source>
        <dbReference type="EMBL" id="PFX19496.1"/>
    </source>
</evidence>
<evidence type="ECO:0000256" key="3">
    <source>
        <dbReference type="ARBA" id="ARBA00022448"/>
    </source>
</evidence>
<feature type="domain" description="Sodium/calcium exchanger membrane region" evidence="19">
    <location>
        <begin position="494"/>
        <end position="620"/>
    </location>
</feature>
<feature type="transmembrane region" description="Helical" evidence="18">
    <location>
        <begin position="249"/>
        <end position="269"/>
    </location>
</feature>
<dbReference type="GO" id="GO:0005262">
    <property type="term" value="F:calcium channel activity"/>
    <property type="evidence" value="ECO:0007669"/>
    <property type="project" value="TreeGrafter"/>
</dbReference>
<evidence type="ECO:0000256" key="18">
    <source>
        <dbReference type="SAM" id="Phobius"/>
    </source>
</evidence>
<feature type="compositionally biased region" description="Basic and acidic residues" evidence="17">
    <location>
        <begin position="664"/>
        <end position="698"/>
    </location>
</feature>
<evidence type="ECO:0000313" key="21">
    <source>
        <dbReference type="Proteomes" id="UP000225706"/>
    </source>
</evidence>
<dbReference type="STRING" id="50429.A0A2B4RQQ0"/>
<keyword evidence="10" id="KW-0769">Symport</keyword>
<evidence type="ECO:0000256" key="8">
    <source>
        <dbReference type="ARBA" id="ARBA00022729"/>
    </source>
</evidence>
<name>A0A2B4RQQ0_STYPI</name>
<organism evidence="20 21">
    <name type="scientific">Stylophora pistillata</name>
    <name type="common">Smooth cauliflower coral</name>
    <dbReference type="NCBI Taxonomy" id="50429"/>
    <lineage>
        <taxon>Eukaryota</taxon>
        <taxon>Metazoa</taxon>
        <taxon>Cnidaria</taxon>
        <taxon>Anthozoa</taxon>
        <taxon>Hexacorallia</taxon>
        <taxon>Scleractinia</taxon>
        <taxon>Astrocoeniina</taxon>
        <taxon>Pocilloporidae</taxon>
        <taxon>Stylophora</taxon>
    </lineage>
</organism>
<keyword evidence="4" id="KW-0050">Antiport</keyword>
<dbReference type="GO" id="GO:0005886">
    <property type="term" value="C:plasma membrane"/>
    <property type="evidence" value="ECO:0007669"/>
    <property type="project" value="TreeGrafter"/>
</dbReference>
<feature type="transmembrane region" description="Helical" evidence="18">
    <location>
        <begin position="42"/>
        <end position="64"/>
    </location>
</feature>
<keyword evidence="11" id="KW-0630">Potassium</keyword>
<proteinExistence type="inferred from homology"/>
<dbReference type="GO" id="GO:0008273">
    <property type="term" value="F:calcium, potassium:sodium antiporter activity"/>
    <property type="evidence" value="ECO:0007669"/>
    <property type="project" value="TreeGrafter"/>
</dbReference>
<keyword evidence="9" id="KW-0106">Calcium</keyword>
<feature type="transmembrane region" description="Helical" evidence="18">
    <location>
        <begin position="85"/>
        <end position="108"/>
    </location>
</feature>
<feature type="domain" description="Sodium/calcium exchanger membrane region" evidence="19">
    <location>
        <begin position="281"/>
        <end position="415"/>
    </location>
</feature>
<evidence type="ECO:0000259" key="19">
    <source>
        <dbReference type="Pfam" id="PF01699"/>
    </source>
</evidence>
<reference evidence="21" key="1">
    <citation type="journal article" date="2017" name="bioRxiv">
        <title>Comparative analysis of the genomes of Stylophora pistillata and Acropora digitifera provides evidence for extensive differences between species of corals.</title>
        <authorList>
            <person name="Voolstra C.R."/>
            <person name="Li Y."/>
            <person name="Liew Y.J."/>
            <person name="Baumgarten S."/>
            <person name="Zoccola D."/>
            <person name="Flot J.-F."/>
            <person name="Tambutte S."/>
            <person name="Allemand D."/>
            <person name="Aranda M."/>
        </authorList>
    </citation>
    <scope>NUCLEOTIDE SEQUENCE [LARGE SCALE GENOMIC DNA]</scope>
</reference>
<comment type="subcellular location">
    <subcellularLocation>
        <location evidence="1">Membrane</location>
        <topology evidence="1">Multi-pass membrane protein</topology>
    </subcellularLocation>
</comment>
<dbReference type="GO" id="GO:0015293">
    <property type="term" value="F:symporter activity"/>
    <property type="evidence" value="ECO:0007669"/>
    <property type="project" value="UniProtKB-KW"/>
</dbReference>
<evidence type="ECO:0000256" key="12">
    <source>
        <dbReference type="ARBA" id="ARBA00022989"/>
    </source>
</evidence>
<feature type="region of interest" description="Disordered" evidence="17">
    <location>
        <begin position="915"/>
        <end position="946"/>
    </location>
</feature>
<evidence type="ECO:0000256" key="7">
    <source>
        <dbReference type="ARBA" id="ARBA00022692"/>
    </source>
</evidence>
<evidence type="ECO:0000256" key="15">
    <source>
        <dbReference type="ARBA" id="ARBA00023136"/>
    </source>
</evidence>
<evidence type="ECO:0000256" key="2">
    <source>
        <dbReference type="ARBA" id="ARBA00005364"/>
    </source>
</evidence>
<keyword evidence="6" id="KW-0109">Calcium transport</keyword>
<feature type="transmembrane region" description="Helical" evidence="18">
    <location>
        <begin position="432"/>
        <end position="451"/>
    </location>
</feature>
<protein>
    <submittedName>
        <fullName evidence="20">Sodium/potassium/calcium exchanger 5</fullName>
    </submittedName>
</protein>
<evidence type="ECO:0000256" key="10">
    <source>
        <dbReference type="ARBA" id="ARBA00022847"/>
    </source>
</evidence>
<feature type="transmembrane region" description="Helical" evidence="18">
    <location>
        <begin position="857"/>
        <end position="876"/>
    </location>
</feature>
<evidence type="ECO:0000256" key="1">
    <source>
        <dbReference type="ARBA" id="ARBA00004141"/>
    </source>
</evidence>
<keyword evidence="13" id="KW-0915">Sodium</keyword>
<keyword evidence="12 18" id="KW-1133">Transmembrane helix</keyword>
<dbReference type="InterPro" id="IPR044880">
    <property type="entry name" value="NCX_ion-bd_dom_sf"/>
</dbReference>
<gene>
    <name evidence="20" type="primary">SLC24A5</name>
    <name evidence="20" type="ORF">AWC38_SpisGene16099</name>
</gene>
<dbReference type="OrthoDB" id="2127281at2759"/>
<keyword evidence="5" id="KW-0633">Potassium transport</keyword>
<keyword evidence="8" id="KW-0732">Signal</keyword>
<feature type="transmembrane region" description="Helical" evidence="18">
    <location>
        <begin position="753"/>
        <end position="776"/>
    </location>
</feature>
<feature type="region of interest" description="Disordered" evidence="17">
    <location>
        <begin position="649"/>
        <end position="708"/>
    </location>
</feature>
<dbReference type="PANTHER" id="PTHR10846:SF73">
    <property type="entry name" value="SODIUM_CALCIUM EXCHANGER MEMBRANE REGION DOMAIN-CONTAINING PROTEIN"/>
    <property type="match status" value="1"/>
</dbReference>
<evidence type="ECO:0000256" key="5">
    <source>
        <dbReference type="ARBA" id="ARBA00022538"/>
    </source>
</evidence>
<feature type="transmembrane region" description="Helical" evidence="18">
    <location>
        <begin position="888"/>
        <end position="908"/>
    </location>
</feature>
<feature type="transmembrane region" description="Helical" evidence="18">
    <location>
        <begin position="601"/>
        <end position="621"/>
    </location>
</feature>
<dbReference type="EMBL" id="LSMT01000358">
    <property type="protein sequence ID" value="PFX19496.1"/>
    <property type="molecule type" value="Genomic_DNA"/>
</dbReference>
<dbReference type="InterPro" id="IPR004481">
    <property type="entry name" value="K/Na/Ca-exchanger"/>
</dbReference>